<dbReference type="GO" id="GO:0003677">
    <property type="term" value="F:DNA binding"/>
    <property type="evidence" value="ECO:0007669"/>
    <property type="project" value="UniProtKB-KW"/>
</dbReference>
<organism evidence="5 6">
    <name type="scientific">Sphingobium xenophagum</name>
    <dbReference type="NCBI Taxonomy" id="121428"/>
    <lineage>
        <taxon>Bacteria</taxon>
        <taxon>Pseudomonadati</taxon>
        <taxon>Pseudomonadota</taxon>
        <taxon>Alphaproteobacteria</taxon>
        <taxon>Sphingomonadales</taxon>
        <taxon>Sphingomonadaceae</taxon>
        <taxon>Sphingobium</taxon>
    </lineage>
</organism>
<dbReference type="PANTHER" id="PTHR33204">
    <property type="entry name" value="TRANSCRIPTIONAL REGULATOR, MARR FAMILY"/>
    <property type="match status" value="1"/>
</dbReference>
<sequence>MLVLRDVALGLTKFDQLRASLGIAPNILSRRLRSLTEAGVLERRKYSERPTREEYLLTQAGSDFLPVLYVIAEWGLHHNGEGRVTRLSDTETGAFVRPIVIDKVTGLDLLDRPIRLTLDDIKDHA</sequence>
<comment type="caution">
    <text evidence="5">The sequence shown here is derived from an EMBL/GenBank/DDBJ whole genome shotgun (WGS) entry which is preliminary data.</text>
</comment>
<proteinExistence type="predicted"/>
<keyword evidence="6" id="KW-1185">Reference proteome</keyword>
<name>A0A401J2D4_SPHXE</name>
<dbReference type="InterPro" id="IPR036388">
    <property type="entry name" value="WH-like_DNA-bd_sf"/>
</dbReference>
<dbReference type="Proteomes" id="UP000290975">
    <property type="component" value="Unassembled WGS sequence"/>
</dbReference>
<dbReference type="EMBL" id="BBQY01000005">
    <property type="protein sequence ID" value="GBH30797.1"/>
    <property type="molecule type" value="Genomic_DNA"/>
</dbReference>
<dbReference type="InterPro" id="IPR002577">
    <property type="entry name" value="HTH_HxlR"/>
</dbReference>
<evidence type="ECO:0000313" key="6">
    <source>
        <dbReference type="Proteomes" id="UP000290975"/>
    </source>
</evidence>
<evidence type="ECO:0000256" key="2">
    <source>
        <dbReference type="ARBA" id="ARBA00023125"/>
    </source>
</evidence>
<protein>
    <recommendedName>
        <fullName evidence="4">HTH hxlR-type domain-containing protein</fullName>
    </recommendedName>
</protein>
<dbReference type="PANTHER" id="PTHR33204:SF18">
    <property type="entry name" value="TRANSCRIPTIONAL REGULATORY PROTEIN"/>
    <property type="match status" value="1"/>
</dbReference>
<dbReference type="InterPro" id="IPR036390">
    <property type="entry name" value="WH_DNA-bd_sf"/>
</dbReference>
<accession>A0A401J2D4</accession>
<dbReference type="AlphaFoldDB" id="A0A401J2D4"/>
<dbReference type="SUPFAM" id="SSF46785">
    <property type="entry name" value="Winged helix' DNA-binding domain"/>
    <property type="match status" value="1"/>
</dbReference>
<keyword evidence="1" id="KW-0805">Transcription regulation</keyword>
<dbReference type="Pfam" id="PF01638">
    <property type="entry name" value="HxlR"/>
    <property type="match status" value="1"/>
</dbReference>
<evidence type="ECO:0000256" key="3">
    <source>
        <dbReference type="ARBA" id="ARBA00023163"/>
    </source>
</evidence>
<evidence type="ECO:0000259" key="4">
    <source>
        <dbReference type="PROSITE" id="PS51118"/>
    </source>
</evidence>
<keyword evidence="2" id="KW-0238">DNA-binding</keyword>
<reference evidence="5 6" key="1">
    <citation type="submission" date="2014-12" db="EMBL/GenBank/DDBJ databases">
        <title>Whole genome sequencing of Sphingobium xenophagum OW59.</title>
        <authorList>
            <person name="Ohta Y."/>
            <person name="Nishi S."/>
            <person name="Hatada Y."/>
        </authorList>
    </citation>
    <scope>NUCLEOTIDE SEQUENCE [LARGE SCALE GENOMIC DNA]</scope>
    <source>
        <strain evidence="5 6">OW59</strain>
    </source>
</reference>
<gene>
    <name evidence="5" type="ORF">MBESOW_P2052</name>
</gene>
<evidence type="ECO:0000313" key="5">
    <source>
        <dbReference type="EMBL" id="GBH30797.1"/>
    </source>
</evidence>
<feature type="domain" description="HTH hxlR-type" evidence="4">
    <location>
        <begin position="1"/>
        <end position="83"/>
    </location>
</feature>
<dbReference type="Gene3D" id="1.10.10.10">
    <property type="entry name" value="Winged helix-like DNA-binding domain superfamily/Winged helix DNA-binding domain"/>
    <property type="match status" value="1"/>
</dbReference>
<evidence type="ECO:0000256" key="1">
    <source>
        <dbReference type="ARBA" id="ARBA00023015"/>
    </source>
</evidence>
<dbReference type="PROSITE" id="PS51118">
    <property type="entry name" value="HTH_HXLR"/>
    <property type="match status" value="1"/>
</dbReference>
<keyword evidence="3" id="KW-0804">Transcription</keyword>